<evidence type="ECO:0000313" key="3">
    <source>
        <dbReference type="EMBL" id="KAJ1145836.1"/>
    </source>
</evidence>
<comment type="caution">
    <text evidence="3">The sequence shown here is derived from an EMBL/GenBank/DDBJ whole genome shotgun (WGS) entry which is preliminary data.</text>
</comment>
<feature type="region of interest" description="Disordered" evidence="1">
    <location>
        <begin position="47"/>
        <end position="73"/>
    </location>
</feature>
<evidence type="ECO:0000313" key="4">
    <source>
        <dbReference type="Proteomes" id="UP001066276"/>
    </source>
</evidence>
<dbReference type="GO" id="GO:0016020">
    <property type="term" value="C:membrane"/>
    <property type="evidence" value="ECO:0007669"/>
    <property type="project" value="TreeGrafter"/>
</dbReference>
<dbReference type="GO" id="GO:0005768">
    <property type="term" value="C:endosome"/>
    <property type="evidence" value="ECO:0007669"/>
    <property type="project" value="TreeGrafter"/>
</dbReference>
<keyword evidence="2" id="KW-0732">Signal</keyword>
<accession>A0AAV7QZ86</accession>
<keyword evidence="4" id="KW-1185">Reference proteome</keyword>
<proteinExistence type="predicted"/>
<dbReference type="PANTHER" id="PTHR16592">
    <property type="entry name" value="ASTROTACTIN-1-LIKE"/>
    <property type="match status" value="1"/>
</dbReference>
<protein>
    <submittedName>
        <fullName evidence="3">Uncharacterized protein</fullName>
    </submittedName>
</protein>
<evidence type="ECO:0000256" key="2">
    <source>
        <dbReference type="SAM" id="SignalP"/>
    </source>
</evidence>
<dbReference type="AlphaFoldDB" id="A0AAV7QZ86"/>
<feature type="chain" id="PRO_5043428885" evidence="2">
    <location>
        <begin position="23"/>
        <end position="130"/>
    </location>
</feature>
<dbReference type="Proteomes" id="UP001066276">
    <property type="component" value="Chromosome 6"/>
</dbReference>
<dbReference type="GO" id="GO:0001764">
    <property type="term" value="P:neuron migration"/>
    <property type="evidence" value="ECO:0007669"/>
    <property type="project" value="InterPro"/>
</dbReference>
<feature type="signal peptide" evidence="2">
    <location>
        <begin position="1"/>
        <end position="22"/>
    </location>
</feature>
<sequence length="130" mass="13379">MGPPRATLLSLLLATLLPVAPSSPSAPSCRLKTVTVSTLPVLRESALGWGGAPPPGVPGTPTDPSAPGLPGPADSQLLLFVRSELPGYIAVQDDLDNTELPYFTLGKRVPGCGGREICVPVDEDGQTLNL</sequence>
<dbReference type="PANTHER" id="PTHR16592:SF2">
    <property type="entry name" value="ASTROTACTIN-2"/>
    <property type="match status" value="1"/>
</dbReference>
<reference evidence="3" key="1">
    <citation type="journal article" date="2022" name="bioRxiv">
        <title>Sequencing and chromosome-scale assembly of the giantPleurodeles waltlgenome.</title>
        <authorList>
            <person name="Brown T."/>
            <person name="Elewa A."/>
            <person name="Iarovenko S."/>
            <person name="Subramanian E."/>
            <person name="Araus A.J."/>
            <person name="Petzold A."/>
            <person name="Susuki M."/>
            <person name="Suzuki K.-i.T."/>
            <person name="Hayashi T."/>
            <person name="Toyoda A."/>
            <person name="Oliveira C."/>
            <person name="Osipova E."/>
            <person name="Leigh N.D."/>
            <person name="Simon A."/>
            <person name="Yun M.H."/>
        </authorList>
    </citation>
    <scope>NUCLEOTIDE SEQUENCE</scope>
    <source>
        <strain evidence="3">20211129_DDA</strain>
        <tissue evidence="3">Liver</tissue>
    </source>
</reference>
<name>A0AAV7QZ86_PLEWA</name>
<dbReference type="GO" id="GO:0007158">
    <property type="term" value="P:neuron cell-cell adhesion"/>
    <property type="evidence" value="ECO:0007669"/>
    <property type="project" value="TreeGrafter"/>
</dbReference>
<organism evidence="3 4">
    <name type="scientific">Pleurodeles waltl</name>
    <name type="common">Iberian ribbed newt</name>
    <dbReference type="NCBI Taxonomy" id="8319"/>
    <lineage>
        <taxon>Eukaryota</taxon>
        <taxon>Metazoa</taxon>
        <taxon>Chordata</taxon>
        <taxon>Craniata</taxon>
        <taxon>Vertebrata</taxon>
        <taxon>Euteleostomi</taxon>
        <taxon>Amphibia</taxon>
        <taxon>Batrachia</taxon>
        <taxon>Caudata</taxon>
        <taxon>Salamandroidea</taxon>
        <taxon>Salamandridae</taxon>
        <taxon>Pleurodelinae</taxon>
        <taxon>Pleurodeles</taxon>
    </lineage>
</organism>
<dbReference type="EMBL" id="JANPWB010000010">
    <property type="protein sequence ID" value="KAJ1145836.1"/>
    <property type="molecule type" value="Genomic_DNA"/>
</dbReference>
<evidence type="ECO:0000256" key="1">
    <source>
        <dbReference type="SAM" id="MobiDB-lite"/>
    </source>
</evidence>
<gene>
    <name evidence="3" type="ORF">NDU88_012119</name>
</gene>
<dbReference type="GO" id="GO:0043533">
    <property type="term" value="F:inositol 1,3,4,5 tetrakisphosphate binding"/>
    <property type="evidence" value="ECO:0007669"/>
    <property type="project" value="TreeGrafter"/>
</dbReference>
<dbReference type="InterPro" id="IPR026995">
    <property type="entry name" value="Astrotactin"/>
</dbReference>